<dbReference type="InterPro" id="IPR036271">
    <property type="entry name" value="Tet_transcr_reg_TetR-rel_C_sf"/>
</dbReference>
<feature type="domain" description="HTH tetR-type" evidence="6">
    <location>
        <begin position="7"/>
        <end position="67"/>
    </location>
</feature>
<keyword evidence="3 5" id="KW-0238">DNA-binding</keyword>
<sequence length="198" mass="21364">MPYIEASVRSKQFVAAARAVMARQGVAATALRAVAAEAEVPLGTLQYVFPSKELLLRAVIEDVIAEIATVLTAGVEVNSGLAHAIRQGLTVFWSQLVAGKIDSQLMQFELVNYALRQPGLDHLAQWQYQRYSDAIAQWCQTAATNAGEVSAVPYDQLARLILAGIDGLTMQYACDPDDARAAADLDTIADMVITLARI</sequence>
<keyword evidence="1" id="KW-0678">Repressor</keyword>
<keyword evidence="8" id="KW-1185">Reference proteome</keyword>
<dbReference type="SUPFAM" id="SSF48498">
    <property type="entry name" value="Tetracyclin repressor-like, C-terminal domain"/>
    <property type="match status" value="1"/>
</dbReference>
<dbReference type="InterPro" id="IPR039538">
    <property type="entry name" value="BetI_C"/>
</dbReference>
<dbReference type="Gene3D" id="1.10.357.10">
    <property type="entry name" value="Tetracycline Repressor, domain 2"/>
    <property type="match status" value="1"/>
</dbReference>
<evidence type="ECO:0000313" key="8">
    <source>
        <dbReference type="Proteomes" id="UP000192366"/>
    </source>
</evidence>
<dbReference type="GO" id="GO:0003700">
    <property type="term" value="F:DNA-binding transcription factor activity"/>
    <property type="evidence" value="ECO:0007669"/>
    <property type="project" value="TreeGrafter"/>
</dbReference>
<dbReference type="PROSITE" id="PS50977">
    <property type="entry name" value="HTH_TETR_2"/>
    <property type="match status" value="1"/>
</dbReference>
<dbReference type="OrthoDB" id="5242433at2"/>
<proteinExistence type="predicted"/>
<evidence type="ECO:0000256" key="1">
    <source>
        <dbReference type="ARBA" id="ARBA00022491"/>
    </source>
</evidence>
<evidence type="ECO:0000256" key="4">
    <source>
        <dbReference type="ARBA" id="ARBA00023163"/>
    </source>
</evidence>
<evidence type="ECO:0000313" key="7">
    <source>
        <dbReference type="EMBL" id="ORA06692.1"/>
    </source>
</evidence>
<keyword evidence="2" id="KW-0805">Transcription regulation</keyword>
<comment type="caution">
    <text evidence="7">The sequence shown here is derived from an EMBL/GenBank/DDBJ whole genome shotgun (WGS) entry which is preliminary data.</text>
</comment>
<dbReference type="SUPFAM" id="SSF46689">
    <property type="entry name" value="Homeodomain-like"/>
    <property type="match status" value="1"/>
</dbReference>
<dbReference type="RefSeq" id="WP_083055512.1">
    <property type="nucleotide sequence ID" value="NZ_JACKVM010000008.1"/>
</dbReference>
<dbReference type="InterPro" id="IPR009057">
    <property type="entry name" value="Homeodomain-like_sf"/>
</dbReference>
<evidence type="ECO:0000256" key="2">
    <source>
        <dbReference type="ARBA" id="ARBA00023015"/>
    </source>
</evidence>
<accession>A0A1W9Z3F0</accession>
<dbReference type="Proteomes" id="UP000192366">
    <property type="component" value="Unassembled WGS sequence"/>
</dbReference>
<dbReference type="InterPro" id="IPR001647">
    <property type="entry name" value="HTH_TetR"/>
</dbReference>
<protein>
    <submittedName>
        <fullName evidence="7">TetR family transcriptional regulator</fullName>
    </submittedName>
</protein>
<dbReference type="GO" id="GO:0000976">
    <property type="term" value="F:transcription cis-regulatory region binding"/>
    <property type="evidence" value="ECO:0007669"/>
    <property type="project" value="TreeGrafter"/>
</dbReference>
<reference evidence="7 8" key="1">
    <citation type="submission" date="2017-02" db="EMBL/GenBank/DDBJ databases">
        <title>The new phylogeny of genus Mycobacterium.</title>
        <authorList>
            <person name="Tortoli E."/>
            <person name="Trovato A."/>
            <person name="Cirillo D.M."/>
        </authorList>
    </citation>
    <scope>NUCLEOTIDE SEQUENCE [LARGE SCALE GENOMIC DNA]</scope>
    <source>
        <strain evidence="7 8">DSM 45578</strain>
    </source>
</reference>
<keyword evidence="4" id="KW-0804">Transcription</keyword>
<dbReference type="InterPro" id="IPR050109">
    <property type="entry name" value="HTH-type_TetR-like_transc_reg"/>
</dbReference>
<dbReference type="AlphaFoldDB" id="A0A1W9Z3F0"/>
<dbReference type="PANTHER" id="PTHR30055">
    <property type="entry name" value="HTH-TYPE TRANSCRIPTIONAL REGULATOR RUTR"/>
    <property type="match status" value="1"/>
</dbReference>
<gene>
    <name evidence="7" type="ORF">BST17_03350</name>
</gene>
<evidence type="ECO:0000256" key="5">
    <source>
        <dbReference type="PROSITE-ProRule" id="PRU00335"/>
    </source>
</evidence>
<evidence type="ECO:0000256" key="3">
    <source>
        <dbReference type="ARBA" id="ARBA00023125"/>
    </source>
</evidence>
<dbReference type="Pfam" id="PF13977">
    <property type="entry name" value="TetR_C_6"/>
    <property type="match status" value="1"/>
</dbReference>
<dbReference type="EMBL" id="MVHJ01000002">
    <property type="protein sequence ID" value="ORA06692.1"/>
    <property type="molecule type" value="Genomic_DNA"/>
</dbReference>
<dbReference type="STRING" id="564198.BST17_03350"/>
<organism evidence="7 8">
    <name type="scientific">Mycolicibacterium bacteremicum</name>
    <name type="common">Mycobacterium bacteremicum</name>
    <dbReference type="NCBI Taxonomy" id="564198"/>
    <lineage>
        <taxon>Bacteria</taxon>
        <taxon>Bacillati</taxon>
        <taxon>Actinomycetota</taxon>
        <taxon>Actinomycetes</taxon>
        <taxon>Mycobacteriales</taxon>
        <taxon>Mycobacteriaceae</taxon>
        <taxon>Mycolicibacterium</taxon>
    </lineage>
</organism>
<feature type="DNA-binding region" description="H-T-H motif" evidence="5">
    <location>
        <begin position="30"/>
        <end position="49"/>
    </location>
</feature>
<evidence type="ECO:0000259" key="6">
    <source>
        <dbReference type="PROSITE" id="PS50977"/>
    </source>
</evidence>
<dbReference type="PANTHER" id="PTHR30055:SF234">
    <property type="entry name" value="HTH-TYPE TRANSCRIPTIONAL REGULATOR BETI"/>
    <property type="match status" value="1"/>
</dbReference>
<dbReference type="Pfam" id="PF00440">
    <property type="entry name" value="TetR_N"/>
    <property type="match status" value="1"/>
</dbReference>
<name>A0A1W9Z3F0_MYCBA</name>